<organism evidence="1 2">
    <name type="scientific">Pseudomonas zhanjiangensis</name>
    <dbReference type="NCBI Taxonomy" id="3239015"/>
    <lineage>
        <taxon>Bacteria</taxon>
        <taxon>Pseudomonadati</taxon>
        <taxon>Pseudomonadota</taxon>
        <taxon>Gammaproteobacteria</taxon>
        <taxon>Pseudomonadales</taxon>
        <taxon>Pseudomonadaceae</taxon>
        <taxon>Pseudomonas</taxon>
    </lineage>
</organism>
<evidence type="ECO:0000313" key="2">
    <source>
        <dbReference type="Proteomes" id="UP001560296"/>
    </source>
</evidence>
<dbReference type="SUPFAM" id="SSF56112">
    <property type="entry name" value="Protein kinase-like (PK-like)"/>
    <property type="match status" value="2"/>
</dbReference>
<gene>
    <name evidence="1" type="ORF">AB5S05_05175</name>
</gene>
<accession>A0ABV3YQ54</accession>
<dbReference type="Gene3D" id="1.10.510.10">
    <property type="entry name" value="Transferase(Phosphotransferase) domain 1"/>
    <property type="match status" value="1"/>
</dbReference>
<protein>
    <submittedName>
        <fullName evidence="1">Lipopolysaccharide kinase InaA family protein</fullName>
    </submittedName>
</protein>
<keyword evidence="2" id="KW-1185">Reference proteome</keyword>
<dbReference type="EMBL" id="JBFTEG010000003">
    <property type="protein sequence ID" value="MEX6501448.1"/>
    <property type="molecule type" value="Genomic_DNA"/>
</dbReference>
<dbReference type="InterPro" id="IPR011009">
    <property type="entry name" value="Kinase-like_dom_sf"/>
</dbReference>
<dbReference type="Pfam" id="PF06293">
    <property type="entry name" value="Kdo"/>
    <property type="match status" value="1"/>
</dbReference>
<name>A0ABV3YQ54_9PSED</name>
<dbReference type="RefSeq" id="WP_369286420.1">
    <property type="nucleotide sequence ID" value="NZ_JBFTEG010000003.1"/>
</dbReference>
<comment type="caution">
    <text evidence="1">The sequence shown here is derived from an EMBL/GenBank/DDBJ whole genome shotgun (WGS) entry which is preliminary data.</text>
</comment>
<reference evidence="1 2" key="1">
    <citation type="submission" date="2024-07" db="EMBL/GenBank/DDBJ databases">
        <authorList>
            <person name="Li M."/>
        </authorList>
    </citation>
    <scope>NUCLEOTIDE SEQUENCE [LARGE SCALE GENOMIC DNA]</scope>
    <source>
        <strain evidence="1 2">25A3E</strain>
    </source>
</reference>
<dbReference type="GO" id="GO:0016301">
    <property type="term" value="F:kinase activity"/>
    <property type="evidence" value="ECO:0007669"/>
    <property type="project" value="UniProtKB-KW"/>
</dbReference>
<evidence type="ECO:0000313" key="1">
    <source>
        <dbReference type="EMBL" id="MEX6501448.1"/>
    </source>
</evidence>
<dbReference type="Proteomes" id="UP001560296">
    <property type="component" value="Unassembled WGS sequence"/>
</dbReference>
<sequence length="489" mass="55494">MRLAELARSGRAPELPLHIELADAAGPATLTLLRLLRVLPGQRYVGVAQWRGRRVLAKLLVGGKSARHFARELSGARLLAEQGLSTPALLADGLREGEGGWLLFEFLEEAQSLGDLWRRVAHQPLLSGAQQAVLGEALGAIARLHAQGLWQEDLHLDNLLRCEDQLFVIDGGGVRAQRPGQALAREQALENLGVFFAQLPIELEPYIEELLVHYLLVNGEHALPLEALLEQVGKVRRWRVRDYLKKVARDCSLFSARIGAFGLRVIRREAMAPLQPWLDELDGRIEAGHLYKTGGAATVARVELDGRPLVVKRYNIKNVAHWLKRFWRPSRAWHSWVEGNRLDILGIATPRPLAVLERRWCWLRGRAYLITEYCGGQDIIARFQPYLAEERPQSPPEADLLALDRLFAALLRERISHGDFKGHNLFWDEQRQSWSLIDLDAMQQHHSMRSFARAYARDRARFLRNWPADSALYRLLDERLPQVPGTCPE</sequence>
<proteinExistence type="predicted"/>
<keyword evidence="1" id="KW-0418">Kinase</keyword>
<keyword evidence="1" id="KW-0808">Transferase</keyword>